<keyword evidence="2" id="KW-1185">Reference proteome</keyword>
<dbReference type="GO" id="GO:0016740">
    <property type="term" value="F:transferase activity"/>
    <property type="evidence" value="ECO:0007669"/>
    <property type="project" value="UniProtKB-KW"/>
</dbReference>
<dbReference type="Proteomes" id="UP000199006">
    <property type="component" value="Unassembled WGS sequence"/>
</dbReference>
<dbReference type="RefSeq" id="WP_089862759.1">
    <property type="nucleotide sequence ID" value="NZ_FOTI01000065.1"/>
</dbReference>
<dbReference type="AlphaFoldDB" id="A0A1I4N1P4"/>
<accession>A0A1I4N1P4</accession>
<reference evidence="1 2" key="1">
    <citation type="submission" date="2016-10" db="EMBL/GenBank/DDBJ databases">
        <authorList>
            <person name="de Groot N.N."/>
        </authorList>
    </citation>
    <scope>NUCLEOTIDE SEQUENCE [LARGE SCALE GENOMIC DNA]</scope>
    <source>
        <strain evidence="1 2">ATCC 51327</strain>
    </source>
</reference>
<dbReference type="InterPro" id="IPR029044">
    <property type="entry name" value="Nucleotide-diphossugar_trans"/>
</dbReference>
<dbReference type="EMBL" id="FOTI01000065">
    <property type="protein sequence ID" value="SFM09237.1"/>
    <property type="molecule type" value="Genomic_DNA"/>
</dbReference>
<dbReference type="STRING" id="29563.SAMN02983006_02782"/>
<protein>
    <submittedName>
        <fullName evidence="1">Glycosyltransferase, GT2 family</fullName>
    </submittedName>
</protein>
<evidence type="ECO:0000313" key="1">
    <source>
        <dbReference type="EMBL" id="SFM09237.1"/>
    </source>
</evidence>
<name>A0A1I4N1P4_9FIRM</name>
<dbReference type="OrthoDB" id="2047934at2"/>
<organism evidence="1 2">
    <name type="scientific">Halanaerobium salsuginis</name>
    <dbReference type="NCBI Taxonomy" id="29563"/>
    <lineage>
        <taxon>Bacteria</taxon>
        <taxon>Bacillati</taxon>
        <taxon>Bacillota</taxon>
        <taxon>Clostridia</taxon>
        <taxon>Halanaerobiales</taxon>
        <taxon>Halanaerobiaceae</taxon>
        <taxon>Halanaerobium</taxon>
    </lineage>
</organism>
<dbReference type="Gene3D" id="3.90.550.10">
    <property type="entry name" value="Spore Coat Polysaccharide Biosynthesis Protein SpsA, Chain A"/>
    <property type="match status" value="1"/>
</dbReference>
<sequence length="279" mass="33196">MKHILNLVINYANEEEVIKYAKSLENQSISDKIILVIVINKMGAISKFDFNQKLNDINLKINIYDAGGNLGYLNGCLFGYKKFIKKNNYNLDWILISNTDLIIENKDFFNEFFSYDYSNETWCIAPSVYNMNNKTYDNPKYENRIPISKINKTIFIHKHPLLSLIYLKLGKYKSKLTKKDKSKSQYCYAVQGCFFALRKELIDIIKDKSFDAFLYSEENYISELLRTYDKKCYYNSEVEIFHNEKQTTGFLNYKKRADFYVESLKYIRKEFYDDFDVHN</sequence>
<gene>
    <name evidence="1" type="ORF">SAMN02983006_02782</name>
</gene>
<proteinExistence type="predicted"/>
<keyword evidence="1" id="KW-0808">Transferase</keyword>
<dbReference type="SUPFAM" id="SSF53448">
    <property type="entry name" value="Nucleotide-diphospho-sugar transferases"/>
    <property type="match status" value="1"/>
</dbReference>
<evidence type="ECO:0000313" key="2">
    <source>
        <dbReference type="Proteomes" id="UP000199006"/>
    </source>
</evidence>